<dbReference type="Proteomes" id="UP000824179">
    <property type="component" value="Unassembled WGS sequence"/>
</dbReference>
<name>A0A9D1AER0_9FIRM</name>
<dbReference type="AlphaFoldDB" id="A0A9D1AER0"/>
<reference evidence="1" key="1">
    <citation type="submission" date="2020-10" db="EMBL/GenBank/DDBJ databases">
        <authorList>
            <person name="Gilroy R."/>
        </authorList>
    </citation>
    <scope>NUCLEOTIDE SEQUENCE</scope>
    <source>
        <strain evidence="1">ChiW25-3613</strain>
    </source>
</reference>
<reference evidence="1" key="2">
    <citation type="journal article" date="2021" name="PeerJ">
        <title>Extensive microbial diversity within the chicken gut microbiome revealed by metagenomics and culture.</title>
        <authorList>
            <person name="Gilroy R."/>
            <person name="Ravi A."/>
            <person name="Getino M."/>
            <person name="Pursley I."/>
            <person name="Horton D.L."/>
            <person name="Alikhan N.F."/>
            <person name="Baker D."/>
            <person name="Gharbi K."/>
            <person name="Hall N."/>
            <person name="Watson M."/>
            <person name="Adriaenssens E.M."/>
            <person name="Foster-Nyarko E."/>
            <person name="Jarju S."/>
            <person name="Secka A."/>
            <person name="Antonio M."/>
            <person name="Oren A."/>
            <person name="Chaudhuri R.R."/>
            <person name="La Ragione R."/>
            <person name="Hildebrand F."/>
            <person name="Pallen M.J."/>
        </authorList>
    </citation>
    <scope>NUCLEOTIDE SEQUENCE</scope>
    <source>
        <strain evidence="1">ChiW25-3613</strain>
    </source>
</reference>
<accession>A0A9D1AER0</accession>
<sequence length="83" mass="9084">MSIKLCRNLGYKASLAGEDNRGNPRWGGFVLEAGDYEFRVQSDAHTQKTSAVEVTLGEDYIYAEDGTYEGAVGARLRPGGRIQ</sequence>
<comment type="caution">
    <text evidence="1">The sequence shown here is derived from an EMBL/GenBank/DDBJ whole genome shotgun (WGS) entry which is preliminary data.</text>
</comment>
<protein>
    <submittedName>
        <fullName evidence="1">Uncharacterized protein</fullName>
    </submittedName>
</protein>
<organism evidence="1 2">
    <name type="scientific">Candidatus Coproplasma stercoripullorum</name>
    <dbReference type="NCBI Taxonomy" id="2840751"/>
    <lineage>
        <taxon>Bacteria</taxon>
        <taxon>Bacillati</taxon>
        <taxon>Bacillota</taxon>
        <taxon>Clostridia</taxon>
        <taxon>Eubacteriales</taxon>
        <taxon>Candidatus Coproplasma</taxon>
    </lineage>
</organism>
<proteinExistence type="predicted"/>
<dbReference type="EMBL" id="DVHB01000020">
    <property type="protein sequence ID" value="HIR38938.1"/>
    <property type="molecule type" value="Genomic_DNA"/>
</dbReference>
<gene>
    <name evidence="1" type="ORF">IAB90_00990</name>
</gene>
<evidence type="ECO:0000313" key="2">
    <source>
        <dbReference type="Proteomes" id="UP000824179"/>
    </source>
</evidence>
<evidence type="ECO:0000313" key="1">
    <source>
        <dbReference type="EMBL" id="HIR38938.1"/>
    </source>
</evidence>